<feature type="signal peptide" evidence="1">
    <location>
        <begin position="1"/>
        <end position="23"/>
    </location>
</feature>
<accession>A0A1B6CJW6</accession>
<organism evidence="2">
    <name type="scientific">Clastoptera arizonana</name>
    <name type="common">Arizona spittle bug</name>
    <dbReference type="NCBI Taxonomy" id="38151"/>
    <lineage>
        <taxon>Eukaryota</taxon>
        <taxon>Metazoa</taxon>
        <taxon>Ecdysozoa</taxon>
        <taxon>Arthropoda</taxon>
        <taxon>Hexapoda</taxon>
        <taxon>Insecta</taxon>
        <taxon>Pterygota</taxon>
        <taxon>Neoptera</taxon>
        <taxon>Paraneoptera</taxon>
        <taxon>Hemiptera</taxon>
        <taxon>Auchenorrhyncha</taxon>
        <taxon>Cercopoidea</taxon>
        <taxon>Clastopteridae</taxon>
        <taxon>Clastoptera</taxon>
    </lineage>
</organism>
<name>A0A1B6CJW6_9HEMI</name>
<feature type="chain" id="PRO_5008580447" evidence="1">
    <location>
        <begin position="24"/>
        <end position="193"/>
    </location>
</feature>
<keyword evidence="1" id="KW-0732">Signal</keyword>
<dbReference type="AlphaFoldDB" id="A0A1B6CJW6"/>
<gene>
    <name evidence="2" type="ORF">g.4724</name>
</gene>
<reference evidence="2" key="1">
    <citation type="submission" date="2015-12" db="EMBL/GenBank/DDBJ databases">
        <title>De novo transcriptome assembly of four potential Pierce s Disease insect vectors from Arizona vineyards.</title>
        <authorList>
            <person name="Tassone E.E."/>
        </authorList>
    </citation>
    <scope>NUCLEOTIDE SEQUENCE</scope>
</reference>
<protein>
    <submittedName>
        <fullName evidence="2">Uncharacterized protein</fullName>
    </submittedName>
</protein>
<evidence type="ECO:0000313" key="2">
    <source>
        <dbReference type="EMBL" id="JAS13625.1"/>
    </source>
</evidence>
<feature type="non-terminal residue" evidence="2">
    <location>
        <position position="1"/>
    </location>
</feature>
<evidence type="ECO:0000256" key="1">
    <source>
        <dbReference type="SAM" id="SignalP"/>
    </source>
</evidence>
<sequence>LGSIMMKAVLCLCIVYLARPIHSQYPACKYILGIENFNYTVVLGKELKYDAIPNVVFFMGIKSANRVSIQIKDKWYATVTFESHDFGQSRIDYVIDSFDGPNITETVMLNGEPRSVHNKMFVFGYKEDRYVQVYSCTPERGSLFATDYRFVLSYGDVILTEEEWKEIKSNDLKYNFKGTLMRLTNNSKSKGTS</sequence>
<dbReference type="EMBL" id="GEDC01023673">
    <property type="protein sequence ID" value="JAS13625.1"/>
    <property type="molecule type" value="Transcribed_RNA"/>
</dbReference>
<proteinExistence type="predicted"/>